<keyword evidence="3" id="KW-1185">Reference proteome</keyword>
<reference evidence="2 3" key="1">
    <citation type="journal article" date="2021" name="Commun. Biol.">
        <title>The genome of Shorea leprosula (Dipterocarpaceae) highlights the ecological relevance of drought in aseasonal tropical rainforests.</title>
        <authorList>
            <person name="Ng K.K.S."/>
            <person name="Kobayashi M.J."/>
            <person name="Fawcett J.A."/>
            <person name="Hatakeyama M."/>
            <person name="Paape T."/>
            <person name="Ng C.H."/>
            <person name="Ang C.C."/>
            <person name="Tnah L.H."/>
            <person name="Lee C.T."/>
            <person name="Nishiyama T."/>
            <person name="Sese J."/>
            <person name="O'Brien M.J."/>
            <person name="Copetti D."/>
            <person name="Mohd Noor M.I."/>
            <person name="Ong R.C."/>
            <person name="Putra M."/>
            <person name="Sireger I.Z."/>
            <person name="Indrioko S."/>
            <person name="Kosugi Y."/>
            <person name="Izuno A."/>
            <person name="Isagi Y."/>
            <person name="Lee S.L."/>
            <person name="Shimizu K.K."/>
        </authorList>
    </citation>
    <scope>NUCLEOTIDE SEQUENCE [LARGE SCALE GENOMIC DNA]</scope>
    <source>
        <strain evidence="2">214</strain>
    </source>
</reference>
<evidence type="ECO:0000313" key="2">
    <source>
        <dbReference type="EMBL" id="GKV05229.1"/>
    </source>
</evidence>
<evidence type="ECO:0000313" key="3">
    <source>
        <dbReference type="Proteomes" id="UP001054252"/>
    </source>
</evidence>
<keyword evidence="1" id="KW-0472">Membrane</keyword>
<dbReference type="Proteomes" id="UP001054252">
    <property type="component" value="Unassembled WGS sequence"/>
</dbReference>
<keyword evidence="1" id="KW-0812">Transmembrane</keyword>
<gene>
    <name evidence="2" type="ORF">SLEP1_g17262</name>
</gene>
<organism evidence="2 3">
    <name type="scientific">Rubroshorea leprosula</name>
    <dbReference type="NCBI Taxonomy" id="152421"/>
    <lineage>
        <taxon>Eukaryota</taxon>
        <taxon>Viridiplantae</taxon>
        <taxon>Streptophyta</taxon>
        <taxon>Embryophyta</taxon>
        <taxon>Tracheophyta</taxon>
        <taxon>Spermatophyta</taxon>
        <taxon>Magnoliopsida</taxon>
        <taxon>eudicotyledons</taxon>
        <taxon>Gunneridae</taxon>
        <taxon>Pentapetalae</taxon>
        <taxon>rosids</taxon>
        <taxon>malvids</taxon>
        <taxon>Malvales</taxon>
        <taxon>Dipterocarpaceae</taxon>
        <taxon>Rubroshorea</taxon>
    </lineage>
</organism>
<accession>A0AAV5J453</accession>
<feature type="transmembrane region" description="Helical" evidence="1">
    <location>
        <begin position="6"/>
        <end position="24"/>
    </location>
</feature>
<dbReference type="AlphaFoldDB" id="A0AAV5J453"/>
<keyword evidence="1" id="KW-1133">Transmembrane helix</keyword>
<name>A0AAV5J453_9ROSI</name>
<protein>
    <submittedName>
        <fullName evidence="2">Uncharacterized protein</fullName>
    </submittedName>
</protein>
<proteinExistence type="predicted"/>
<dbReference type="EMBL" id="BPVZ01000023">
    <property type="protein sequence ID" value="GKV05229.1"/>
    <property type="molecule type" value="Genomic_DNA"/>
</dbReference>
<evidence type="ECO:0000256" key="1">
    <source>
        <dbReference type="SAM" id="Phobius"/>
    </source>
</evidence>
<comment type="caution">
    <text evidence="2">The sequence shown here is derived from an EMBL/GenBank/DDBJ whole genome shotgun (WGS) entry which is preliminary data.</text>
</comment>
<sequence length="155" mass="16368">MGVSFYFSSHLFFYLLLVGLLTTIKEDGYGSKTAERGTVMGGNLDGWLLGGLLIEGAIKDGGLSVAGVIQGGGVLFVPNHIVQGTGGQWLRCGPNHATFGQPPGLLAERRIFEEGSVERRDGLGLMMELLGVIRGRIHGFSLVAPMEDIIGPSPG</sequence>